<dbReference type="PANTHER" id="PTHR34309">
    <property type="entry name" value="SLR1406 PROTEIN"/>
    <property type="match status" value="1"/>
</dbReference>
<keyword evidence="2" id="KW-1185">Reference proteome</keyword>
<dbReference type="Gene3D" id="3.30.450.150">
    <property type="entry name" value="Haem-degrading domain"/>
    <property type="match status" value="1"/>
</dbReference>
<dbReference type="EMBL" id="JAFEUP010000001">
    <property type="protein sequence ID" value="MBM7059313.1"/>
    <property type="molecule type" value="Genomic_DNA"/>
</dbReference>
<dbReference type="Proteomes" id="UP000717995">
    <property type="component" value="Unassembled WGS sequence"/>
</dbReference>
<dbReference type="PANTHER" id="PTHR34309:SF10">
    <property type="entry name" value="SLR1406 PROTEIN"/>
    <property type="match status" value="1"/>
</dbReference>
<reference evidence="1 2" key="1">
    <citation type="submission" date="2021-02" db="EMBL/GenBank/DDBJ databases">
        <authorList>
            <person name="Lee D.-H."/>
        </authorList>
    </citation>
    <scope>NUCLEOTIDE SEQUENCE [LARGE SCALE GENOMIC DNA]</scope>
    <source>
        <strain evidence="1 2">UL073</strain>
    </source>
</reference>
<sequence length="145" mass="15279">MSEQPLETLSEPLTQALAQRAVEAALRQADSHGWRVSVAVLDGGGHLLAFGRAVGAALHTIEIAQDKAMTAVSFGMPTDEVGERLRDAPEHVRLCLMLRPRLVPMGGALPLRIGERLVGAIGVSGASEEQDCECATAGYRAIVPA</sequence>
<evidence type="ECO:0000313" key="1">
    <source>
        <dbReference type="EMBL" id="MBM7059313.1"/>
    </source>
</evidence>
<gene>
    <name evidence="1" type="ORF">JQX08_01200</name>
</gene>
<dbReference type="InterPro" id="IPR038084">
    <property type="entry name" value="PduO/GlcC-like_sf"/>
</dbReference>
<dbReference type="RefSeq" id="WP_204914129.1">
    <property type="nucleotide sequence ID" value="NZ_JAFEUP010000001.1"/>
</dbReference>
<dbReference type="SUPFAM" id="SSF143744">
    <property type="entry name" value="GlcG-like"/>
    <property type="match status" value="1"/>
</dbReference>
<protein>
    <submittedName>
        <fullName evidence="1">Heme-binding protein</fullName>
    </submittedName>
</protein>
<comment type="caution">
    <text evidence="1">The sequence shown here is derived from an EMBL/GenBank/DDBJ whole genome shotgun (WGS) entry which is preliminary data.</text>
</comment>
<dbReference type="InterPro" id="IPR052517">
    <property type="entry name" value="GlcG_carb_metab_protein"/>
</dbReference>
<name>A0ABS2IBX2_9GAMM</name>
<dbReference type="InterPro" id="IPR005624">
    <property type="entry name" value="PduO/GlcC-like"/>
</dbReference>
<organism evidence="1 2">
    <name type="scientific">Zestomonas insulae</name>
    <dbReference type="NCBI Taxonomy" id="2809017"/>
    <lineage>
        <taxon>Bacteria</taxon>
        <taxon>Pseudomonadati</taxon>
        <taxon>Pseudomonadota</taxon>
        <taxon>Gammaproteobacteria</taxon>
        <taxon>Pseudomonadales</taxon>
        <taxon>Pseudomonadaceae</taxon>
        <taxon>Zestomonas</taxon>
    </lineage>
</organism>
<accession>A0ABS2IBX2</accession>
<dbReference type="Pfam" id="PF03928">
    <property type="entry name" value="HbpS-like"/>
    <property type="match status" value="1"/>
</dbReference>
<proteinExistence type="predicted"/>
<evidence type="ECO:0000313" key="2">
    <source>
        <dbReference type="Proteomes" id="UP000717995"/>
    </source>
</evidence>